<dbReference type="STRING" id="360911.EAT1b_0001"/>
<feature type="region of interest" description="Disordered" evidence="1">
    <location>
        <begin position="1"/>
        <end position="22"/>
    </location>
</feature>
<dbReference type="EMBL" id="CP001615">
    <property type="protein sequence ID" value="ACQ68936.1"/>
    <property type="molecule type" value="Genomic_DNA"/>
</dbReference>
<evidence type="ECO:0000256" key="1">
    <source>
        <dbReference type="SAM" id="MobiDB-lite"/>
    </source>
</evidence>
<dbReference type="AlphaFoldDB" id="C4L0L8"/>
<sequence length="118" mass="13485">MSEQNEQYEFGSEKLPTVTEERKSEAITVYRPQFDVERLKPGTAIKVKAGHGSWGYKHTVNAIITDVSPLSLGFVYVGTALDKYNHRDSEVSERRHEVRIHEVDSLEVRIEIIQEVNA</sequence>
<organism evidence="2 3">
    <name type="scientific">Exiguobacterium sp. (strain ATCC BAA-1283 / AT1b)</name>
    <dbReference type="NCBI Taxonomy" id="360911"/>
    <lineage>
        <taxon>Bacteria</taxon>
        <taxon>Bacillati</taxon>
        <taxon>Bacillota</taxon>
        <taxon>Bacilli</taxon>
        <taxon>Bacillales</taxon>
        <taxon>Bacillales Family XII. Incertae Sedis</taxon>
        <taxon>Exiguobacterium</taxon>
    </lineage>
</organism>
<gene>
    <name evidence="2" type="ordered locus">EAT1b_0001</name>
</gene>
<dbReference type="Proteomes" id="UP000000716">
    <property type="component" value="Chromosome"/>
</dbReference>
<evidence type="ECO:0000313" key="2">
    <source>
        <dbReference type="EMBL" id="ACQ68936.1"/>
    </source>
</evidence>
<evidence type="ECO:0000313" key="3">
    <source>
        <dbReference type="Proteomes" id="UP000000716"/>
    </source>
</evidence>
<dbReference type="KEGG" id="eat:EAT1b_0001"/>
<name>C4L0L8_EXISA</name>
<accession>C4L0L8</accession>
<dbReference type="RefSeq" id="WP_012726055.1">
    <property type="nucleotide sequence ID" value="NC_012673.1"/>
</dbReference>
<keyword evidence="3" id="KW-1185">Reference proteome</keyword>
<proteinExistence type="predicted"/>
<reference evidence="2 3" key="1">
    <citation type="journal article" date="2011" name="J. Bacteriol.">
        <title>Complete genome sequence of the Thermophilic Bacterium Exiguobacterium sp. AT1b.</title>
        <authorList>
            <person name="Vishnivetskaya T.A."/>
            <person name="Lucas S."/>
            <person name="Copeland A."/>
            <person name="Lapidus A."/>
            <person name="Glavina Del Rio T."/>
            <person name="Dalin E."/>
            <person name="Tice H."/>
            <person name="Bruce D.C."/>
            <person name="Goodwin L.A."/>
            <person name="Pitluck S."/>
            <person name="Saunders E."/>
            <person name="Brettin T."/>
            <person name="Detter C."/>
            <person name="Han C."/>
            <person name="Larimer F."/>
            <person name="Land M.L."/>
            <person name="Hauser L.J."/>
            <person name="Kyrpides N.C."/>
            <person name="Ovchinnikova G."/>
            <person name="Kathariou S."/>
            <person name="Ramaley R.F."/>
            <person name="Rodrigues D.F."/>
            <person name="Hendrix C."/>
            <person name="Richardson P."/>
            <person name="Tiedje J.M."/>
        </authorList>
    </citation>
    <scope>NUCLEOTIDE SEQUENCE [LARGE SCALE GENOMIC DNA]</scope>
    <source>
        <strain evidence="3">ATCC BAA-1283 / AT1b</strain>
    </source>
</reference>
<protein>
    <submittedName>
        <fullName evidence="2">Uncharacterized protein</fullName>
    </submittedName>
</protein>
<dbReference type="HOGENOM" id="CLU_2069606_0_0_9"/>